<keyword evidence="4 5" id="KW-0560">Oxidoreductase</keyword>
<dbReference type="AlphaFoldDB" id="A0A5J6MTY9"/>
<dbReference type="EC" id="1.8.5.-" evidence="5"/>
<keyword evidence="8" id="KW-1185">Reference proteome</keyword>
<dbReference type="Proteomes" id="UP000325797">
    <property type="component" value="Chromosome"/>
</dbReference>
<feature type="binding site" evidence="5">
    <location>
        <position position="228"/>
    </location>
    <ligand>
        <name>Mo-molybdopterin</name>
        <dbReference type="ChEBI" id="CHEBI:71302"/>
    </ligand>
</feature>
<dbReference type="Pfam" id="PF00174">
    <property type="entry name" value="Oxidored_molyb"/>
    <property type="match status" value="1"/>
</dbReference>
<proteinExistence type="inferred from homology"/>
<reference evidence="7 8" key="1">
    <citation type="submission" date="2019-08" db="EMBL/GenBank/DDBJ databases">
        <title>Hyperibacter terrae gen. nov., sp. nov. and Hyperibacter viscosus sp. nov., two new members in the family Rhodospirillaceae isolated from the rhizosphere of Hypericum perforatum.</title>
        <authorList>
            <person name="Noviana Z."/>
        </authorList>
    </citation>
    <scope>NUCLEOTIDE SEQUENCE [LARGE SCALE GENOMIC DNA]</scope>
    <source>
        <strain evidence="7 8">R5959</strain>
    </source>
</reference>
<dbReference type="GO" id="GO:0043546">
    <property type="term" value="F:molybdopterin cofactor binding"/>
    <property type="evidence" value="ECO:0007669"/>
    <property type="project" value="UniProtKB-UniRule"/>
</dbReference>
<accession>A0A5J6MTY9</accession>
<keyword evidence="1 5" id="KW-0500">Molybdenum</keyword>
<feature type="binding site" evidence="5">
    <location>
        <position position="175"/>
    </location>
    <ligand>
        <name>Mo-molybdopterin</name>
        <dbReference type="ChEBI" id="CHEBI:71302"/>
    </ligand>
</feature>
<evidence type="ECO:0000256" key="3">
    <source>
        <dbReference type="ARBA" id="ARBA00022729"/>
    </source>
</evidence>
<protein>
    <recommendedName>
        <fullName evidence="5">Protein-methionine-sulfoxide reductase catalytic subunit MsrP</fullName>
        <ecNumber evidence="5">1.8.5.-</ecNumber>
    </recommendedName>
</protein>
<feature type="domain" description="Oxidoreductase molybdopterin-binding" evidence="6">
    <location>
        <begin position="104"/>
        <end position="257"/>
    </location>
</feature>
<dbReference type="PANTHER" id="PTHR43032">
    <property type="entry name" value="PROTEIN-METHIONINE-SULFOXIDE REDUCTASE"/>
    <property type="match status" value="1"/>
</dbReference>
<dbReference type="InterPro" id="IPR036374">
    <property type="entry name" value="OxRdtase_Mopterin-bd_sf"/>
</dbReference>
<dbReference type="InterPro" id="IPR006311">
    <property type="entry name" value="TAT_signal"/>
</dbReference>
<dbReference type="GO" id="GO:0016672">
    <property type="term" value="F:oxidoreductase activity, acting on a sulfur group of donors, quinone or similar compound as acceptor"/>
    <property type="evidence" value="ECO:0007669"/>
    <property type="project" value="UniProtKB-UniRule"/>
</dbReference>
<comment type="function">
    <text evidence="5">Part of the MsrPQ system that repairs oxidized periplasmic proteins containing methionine sulfoxide residues (Met-O), using respiratory chain electrons. Thus protects these proteins from oxidative-stress damage caused by reactive species of oxygen and chlorine generated by the host defense mechanisms. MsrPQ is essential for the maintenance of envelope integrity under bleach stress, rescuing a wide series of structurally unrelated periplasmic proteins from methionine oxidation. The catalytic subunit MsrP is non-stereospecific, being able to reduce both (R-) and (S-) diastereoisomers of methionine sulfoxide.</text>
</comment>
<evidence type="ECO:0000256" key="5">
    <source>
        <dbReference type="HAMAP-Rule" id="MF_01206"/>
    </source>
</evidence>
<dbReference type="Gene3D" id="3.90.420.10">
    <property type="entry name" value="Oxidoreductase, molybdopterin-binding domain"/>
    <property type="match status" value="1"/>
</dbReference>
<sequence>MLIRTRRRWELPERMATPEALFRDRRRLLKGLALGPILLAGAGAMPAEAAMEDPSAKLYPVTRNDSYTLDRPLTEEKFATSWNNFYEFNDSKDVVDDAQALPIRPWSVKIDGMVAQPMEIAIDDLLAKMPLEERLYRHRCVEAWSMAVPWSGFPLKALVAMAQPSAGAKYLRMETFMNPDAAPGQQQSWYPWPYVEGLTLAEATHDLAFIATGVYGKPLPAQNGSPLRLTVPWKYGFKSIKSIVRFSFTDQQPMNFWQALQASEYGFWANVNPEVPHPRWSQAHERVLGTDQVVATQLFNGYADEVAGLYKDLQNERLYA</sequence>
<keyword evidence="3 5" id="KW-0732">Signal</keyword>
<name>A0A5J6MTY9_9PROT</name>
<feature type="binding site" evidence="5">
    <location>
        <begin position="86"/>
        <end position="87"/>
    </location>
    <ligand>
        <name>Mo-molybdopterin</name>
        <dbReference type="ChEBI" id="CHEBI:71302"/>
    </ligand>
</feature>
<evidence type="ECO:0000256" key="2">
    <source>
        <dbReference type="ARBA" id="ARBA00022723"/>
    </source>
</evidence>
<dbReference type="KEGG" id="hadh:FRZ61_10090"/>
<dbReference type="InterPro" id="IPR000572">
    <property type="entry name" value="OxRdtase_Mopterin-bd_dom"/>
</dbReference>
<dbReference type="RefSeq" id="WP_151115373.1">
    <property type="nucleotide sequence ID" value="NZ_CP042582.1"/>
</dbReference>
<comment type="cofactor">
    <cofactor evidence="5">
        <name>Mo-molybdopterin</name>
        <dbReference type="ChEBI" id="CHEBI:71302"/>
    </cofactor>
    <text evidence="5">Binds 1 Mo-molybdopterin (Mo-MPT) cofactor per subunit.</text>
</comment>
<comment type="subunit">
    <text evidence="5">Heterodimer of a catalytic subunit (MsrP) and a heme-binding subunit (MsrQ).</text>
</comment>
<comment type="catalytic activity">
    <reaction evidence="5">
        <text>L-methionyl-[protein] + a quinone + H2O = L-methionyl-(S)-S-oxide-[protein] + a quinol</text>
        <dbReference type="Rhea" id="RHEA:51292"/>
        <dbReference type="Rhea" id="RHEA-COMP:12313"/>
        <dbReference type="Rhea" id="RHEA-COMP:12315"/>
        <dbReference type="ChEBI" id="CHEBI:15377"/>
        <dbReference type="ChEBI" id="CHEBI:16044"/>
        <dbReference type="ChEBI" id="CHEBI:24646"/>
        <dbReference type="ChEBI" id="CHEBI:44120"/>
        <dbReference type="ChEBI" id="CHEBI:132124"/>
    </reaction>
</comment>
<dbReference type="OrthoDB" id="9795587at2"/>
<evidence type="ECO:0000256" key="4">
    <source>
        <dbReference type="ARBA" id="ARBA00023002"/>
    </source>
</evidence>
<dbReference type="SUPFAM" id="SSF56524">
    <property type="entry name" value="Oxidoreductase molybdopterin-binding domain"/>
    <property type="match status" value="1"/>
</dbReference>
<comment type="catalytic activity">
    <reaction evidence="5">
        <text>L-methionyl-[protein] + a quinone + H2O = L-methionyl-(R)-S-oxide-[protein] + a quinol</text>
        <dbReference type="Rhea" id="RHEA:51296"/>
        <dbReference type="Rhea" id="RHEA-COMP:12313"/>
        <dbReference type="Rhea" id="RHEA-COMP:12314"/>
        <dbReference type="ChEBI" id="CHEBI:15377"/>
        <dbReference type="ChEBI" id="CHEBI:16044"/>
        <dbReference type="ChEBI" id="CHEBI:24646"/>
        <dbReference type="ChEBI" id="CHEBI:45764"/>
        <dbReference type="ChEBI" id="CHEBI:132124"/>
    </reaction>
</comment>
<evidence type="ECO:0000313" key="8">
    <source>
        <dbReference type="Proteomes" id="UP000325797"/>
    </source>
</evidence>
<dbReference type="GO" id="GO:0030091">
    <property type="term" value="P:protein repair"/>
    <property type="evidence" value="ECO:0007669"/>
    <property type="project" value="UniProtKB-UniRule"/>
</dbReference>
<dbReference type="NCBIfam" id="NF003767">
    <property type="entry name" value="PRK05363.1"/>
    <property type="match status" value="1"/>
</dbReference>
<evidence type="ECO:0000256" key="1">
    <source>
        <dbReference type="ARBA" id="ARBA00022505"/>
    </source>
</evidence>
<comment type="PTM">
    <text evidence="5">Predicted to be exported by the Tat system. The position of the signal peptide cleavage has not been experimentally proven.</text>
</comment>
<evidence type="ECO:0000313" key="7">
    <source>
        <dbReference type="EMBL" id="QEX21088.1"/>
    </source>
</evidence>
<keyword evidence="2 5" id="KW-0479">Metal-binding</keyword>
<dbReference type="EMBL" id="CP042582">
    <property type="protein sequence ID" value="QEX21088.1"/>
    <property type="molecule type" value="Genomic_DNA"/>
</dbReference>
<feature type="binding site" evidence="5">
    <location>
        <position position="223"/>
    </location>
    <ligand>
        <name>Mo-molybdopterin</name>
        <dbReference type="ChEBI" id="CHEBI:71302"/>
    </ligand>
</feature>
<feature type="binding site" evidence="5">
    <location>
        <position position="83"/>
    </location>
    <ligand>
        <name>Mo-molybdopterin</name>
        <dbReference type="ChEBI" id="CHEBI:71302"/>
    </ligand>
</feature>
<dbReference type="PROSITE" id="PS51318">
    <property type="entry name" value="TAT"/>
    <property type="match status" value="1"/>
</dbReference>
<organism evidence="7 8">
    <name type="scientific">Hypericibacter adhaerens</name>
    <dbReference type="NCBI Taxonomy" id="2602016"/>
    <lineage>
        <taxon>Bacteria</taxon>
        <taxon>Pseudomonadati</taxon>
        <taxon>Pseudomonadota</taxon>
        <taxon>Alphaproteobacteria</taxon>
        <taxon>Rhodospirillales</taxon>
        <taxon>Dongiaceae</taxon>
        <taxon>Hypericibacter</taxon>
    </lineage>
</organism>
<evidence type="ECO:0000259" key="6">
    <source>
        <dbReference type="Pfam" id="PF00174"/>
    </source>
</evidence>
<dbReference type="PANTHER" id="PTHR43032:SF3">
    <property type="entry name" value="PROTEIN-METHIONINE-SULFOXIDE REDUCTASE CATALYTIC SUBUNIT MSRP"/>
    <property type="match status" value="1"/>
</dbReference>
<feature type="binding site" evidence="5">
    <location>
        <begin position="239"/>
        <end position="241"/>
    </location>
    <ligand>
        <name>Mo-molybdopterin</name>
        <dbReference type="ChEBI" id="CHEBI:71302"/>
    </ligand>
</feature>
<feature type="binding site" evidence="5">
    <location>
        <position position="140"/>
    </location>
    <ligand>
        <name>Mo-molybdopterin</name>
        <dbReference type="ChEBI" id="CHEBI:71302"/>
    </ligand>
    <ligandPart>
        <name>Mo</name>
        <dbReference type="ChEBI" id="CHEBI:28685"/>
    </ligandPart>
</feature>
<dbReference type="InterPro" id="IPR022867">
    <property type="entry name" value="MsrP"/>
</dbReference>
<dbReference type="HAMAP" id="MF_01206">
    <property type="entry name" value="MsrP"/>
    <property type="match status" value="1"/>
</dbReference>
<dbReference type="GO" id="GO:0046872">
    <property type="term" value="F:metal ion binding"/>
    <property type="evidence" value="ECO:0007669"/>
    <property type="project" value="UniProtKB-KW"/>
</dbReference>
<comment type="similarity">
    <text evidence="5">Belongs to the MsrP family.</text>
</comment>
<gene>
    <name evidence="7" type="primary">yedY</name>
    <name evidence="5" type="synonym">msrP</name>
    <name evidence="7" type="ORF">FRZ61_10090</name>
</gene>